<reference evidence="1" key="1">
    <citation type="submission" date="2023-10" db="EMBL/GenBank/DDBJ databases">
        <title>Genome assemblies of two species of porcelain crab, Petrolisthes cinctipes and Petrolisthes manimaculis (Anomura: Porcellanidae).</title>
        <authorList>
            <person name="Angst P."/>
        </authorList>
    </citation>
    <scope>NUCLEOTIDE SEQUENCE</scope>
    <source>
        <strain evidence="1">PB745_01</strain>
        <tissue evidence="1">Gill</tissue>
    </source>
</reference>
<evidence type="ECO:0000313" key="1">
    <source>
        <dbReference type="EMBL" id="KAK3865083.1"/>
    </source>
</evidence>
<dbReference type="Proteomes" id="UP001286313">
    <property type="component" value="Unassembled WGS sequence"/>
</dbReference>
<name>A0AAE1F1V5_PETCI</name>
<comment type="caution">
    <text evidence="1">The sequence shown here is derived from an EMBL/GenBank/DDBJ whole genome shotgun (WGS) entry which is preliminary data.</text>
</comment>
<dbReference type="EMBL" id="JAWQEG010003664">
    <property type="protein sequence ID" value="KAK3865083.1"/>
    <property type="molecule type" value="Genomic_DNA"/>
</dbReference>
<keyword evidence="2" id="KW-1185">Reference proteome</keyword>
<protein>
    <submittedName>
        <fullName evidence="1">Uncharacterized protein</fullName>
    </submittedName>
</protein>
<gene>
    <name evidence="1" type="ORF">Pcinc_029280</name>
</gene>
<proteinExistence type="predicted"/>
<evidence type="ECO:0000313" key="2">
    <source>
        <dbReference type="Proteomes" id="UP001286313"/>
    </source>
</evidence>
<accession>A0AAE1F1V5</accession>
<feature type="non-terminal residue" evidence="1">
    <location>
        <position position="157"/>
    </location>
</feature>
<dbReference type="AlphaFoldDB" id="A0AAE1F1V5"/>
<sequence length="157" mass="17126">NTWGVSEAGGEGAVGYGPQETFINCADISITTNTGTFPTGDDANQIDNPWLLYYRKEFPGVHRDHTPSPLSNGLIPLVVRSQLCIPVGVSANNPNMQDWCMYNCLQYPPNCPEEHCRCVSECSAIGEFGQTPGNDIFCQQECLGYPSNCPPEKCECA</sequence>
<organism evidence="1 2">
    <name type="scientific">Petrolisthes cinctipes</name>
    <name type="common">Flat porcelain crab</name>
    <dbReference type="NCBI Taxonomy" id="88211"/>
    <lineage>
        <taxon>Eukaryota</taxon>
        <taxon>Metazoa</taxon>
        <taxon>Ecdysozoa</taxon>
        <taxon>Arthropoda</taxon>
        <taxon>Crustacea</taxon>
        <taxon>Multicrustacea</taxon>
        <taxon>Malacostraca</taxon>
        <taxon>Eumalacostraca</taxon>
        <taxon>Eucarida</taxon>
        <taxon>Decapoda</taxon>
        <taxon>Pleocyemata</taxon>
        <taxon>Anomura</taxon>
        <taxon>Galatheoidea</taxon>
        <taxon>Porcellanidae</taxon>
        <taxon>Petrolisthes</taxon>
    </lineage>
</organism>